<dbReference type="InterPro" id="IPR000524">
    <property type="entry name" value="Tscrpt_reg_HTH_GntR"/>
</dbReference>
<dbReference type="SUPFAM" id="SSF46785">
    <property type="entry name" value="Winged helix' DNA-binding domain"/>
    <property type="match status" value="1"/>
</dbReference>
<accession>A0A285N6Z2</accession>
<protein>
    <submittedName>
        <fullName evidence="7">Transcriptional regulator, GntR family</fullName>
    </submittedName>
</protein>
<dbReference type="InterPro" id="IPR036388">
    <property type="entry name" value="WH-like_DNA-bd_sf"/>
</dbReference>
<name>A0A285N6Z2_9HYPH</name>
<dbReference type="PROSITE" id="PS50949">
    <property type="entry name" value="HTH_GNTR"/>
    <property type="match status" value="1"/>
</dbReference>
<evidence type="ECO:0000256" key="4">
    <source>
        <dbReference type="ARBA" id="ARBA00023125"/>
    </source>
</evidence>
<evidence type="ECO:0000259" key="6">
    <source>
        <dbReference type="PROSITE" id="PS50949"/>
    </source>
</evidence>
<dbReference type="InterPro" id="IPR015422">
    <property type="entry name" value="PyrdxlP-dep_Trfase_small"/>
</dbReference>
<evidence type="ECO:0000256" key="5">
    <source>
        <dbReference type="ARBA" id="ARBA00023163"/>
    </source>
</evidence>
<dbReference type="SUPFAM" id="SSF53383">
    <property type="entry name" value="PLP-dependent transferases"/>
    <property type="match status" value="1"/>
</dbReference>
<keyword evidence="8" id="KW-1185">Reference proteome</keyword>
<dbReference type="CDD" id="cd07377">
    <property type="entry name" value="WHTH_GntR"/>
    <property type="match status" value="1"/>
</dbReference>
<dbReference type="AlphaFoldDB" id="A0A285N6Z2"/>
<evidence type="ECO:0000256" key="3">
    <source>
        <dbReference type="ARBA" id="ARBA00023015"/>
    </source>
</evidence>
<dbReference type="Pfam" id="PF00155">
    <property type="entry name" value="Aminotran_1_2"/>
    <property type="match status" value="1"/>
</dbReference>
<evidence type="ECO:0000256" key="1">
    <source>
        <dbReference type="ARBA" id="ARBA00005384"/>
    </source>
</evidence>
<dbReference type="CDD" id="cd00609">
    <property type="entry name" value="AAT_like"/>
    <property type="match status" value="1"/>
</dbReference>
<dbReference type="EMBL" id="OBEL01000001">
    <property type="protein sequence ID" value="SNZ05189.1"/>
    <property type="molecule type" value="Genomic_DNA"/>
</dbReference>
<dbReference type="SMART" id="SM00345">
    <property type="entry name" value="HTH_GNTR"/>
    <property type="match status" value="1"/>
</dbReference>
<dbReference type="Proteomes" id="UP000219439">
    <property type="component" value="Unassembled WGS sequence"/>
</dbReference>
<dbReference type="Pfam" id="PF00392">
    <property type="entry name" value="GntR"/>
    <property type="match status" value="1"/>
</dbReference>
<evidence type="ECO:0000313" key="7">
    <source>
        <dbReference type="EMBL" id="SNZ05189.1"/>
    </source>
</evidence>
<dbReference type="Gene3D" id="1.10.10.10">
    <property type="entry name" value="Winged helix-like DNA-binding domain superfamily/Winged helix DNA-binding domain"/>
    <property type="match status" value="1"/>
</dbReference>
<organism evidence="7 8">
    <name type="scientific">Cohaesibacter gelatinilyticus</name>
    <dbReference type="NCBI Taxonomy" id="372072"/>
    <lineage>
        <taxon>Bacteria</taxon>
        <taxon>Pseudomonadati</taxon>
        <taxon>Pseudomonadota</taxon>
        <taxon>Alphaproteobacteria</taxon>
        <taxon>Hyphomicrobiales</taxon>
        <taxon>Cohaesibacteraceae</taxon>
    </lineage>
</organism>
<keyword evidence="2" id="KW-0663">Pyridoxal phosphate</keyword>
<gene>
    <name evidence="7" type="ORF">SAMN06265368_0055</name>
</gene>
<dbReference type="GO" id="GO:0003700">
    <property type="term" value="F:DNA-binding transcription factor activity"/>
    <property type="evidence" value="ECO:0007669"/>
    <property type="project" value="InterPro"/>
</dbReference>
<dbReference type="PANTHER" id="PTHR46577">
    <property type="entry name" value="HTH-TYPE TRANSCRIPTIONAL REGULATORY PROTEIN GABR"/>
    <property type="match status" value="1"/>
</dbReference>
<comment type="similarity">
    <text evidence="1">In the C-terminal section; belongs to the class-I pyridoxal-phosphate-dependent aminotransferase family.</text>
</comment>
<dbReference type="InterPro" id="IPR015421">
    <property type="entry name" value="PyrdxlP-dep_Trfase_major"/>
</dbReference>
<proteinExistence type="inferred from homology"/>
<dbReference type="Gene3D" id="3.90.1150.10">
    <property type="entry name" value="Aspartate Aminotransferase, domain 1"/>
    <property type="match status" value="1"/>
</dbReference>
<evidence type="ECO:0000256" key="2">
    <source>
        <dbReference type="ARBA" id="ARBA00022898"/>
    </source>
</evidence>
<dbReference type="GO" id="GO:0030170">
    <property type="term" value="F:pyridoxal phosphate binding"/>
    <property type="evidence" value="ECO:0007669"/>
    <property type="project" value="InterPro"/>
</dbReference>
<reference evidence="7 8" key="1">
    <citation type="submission" date="2017-09" db="EMBL/GenBank/DDBJ databases">
        <authorList>
            <person name="Ehlers B."/>
            <person name="Leendertz F.H."/>
        </authorList>
    </citation>
    <scope>NUCLEOTIDE SEQUENCE [LARGE SCALE GENOMIC DNA]</scope>
    <source>
        <strain evidence="7 8">DSM 18289</strain>
    </source>
</reference>
<keyword evidence="4" id="KW-0238">DNA-binding</keyword>
<sequence length="466" mass="50771">MVDQKGIWSPDLSPYSGPKYRAIVQALEDDVAQGLLQPGDKMPTQRDLAWDLGVNLSTVTDAYREATRKHLIAGEVGRGTFVLASAVEAQLYSPGHGRSGLEGGDAIDLSTNIPARALQENDVRQALHDLMETENLAELMDYHSPALLQRCRKAIIQFYQSRGFHPRAGDIFPCAGAQAALYAALQMITKPDTAVLVEEFTFPGMKATARQLGLRLIPVAMDEEGLITEDLDRAARASGAKVLVASPILQNPTGANMGPVRRREITNCVEQLDLTLIEEDVYGAFTSDPPLSLHLAGRSLLVGGFSKLVAPGPRFGFVISMLDERRTPGIATDELVHTTSWMTAPLMLALACQWIETGAVEDHMEWQRQEARARQIMVRRKLANLMEVPALGKAPAAPHLWIDIRQGMPSGEWLAASASAHGVEVVPASTFCAGRMQRDGLRLCLTAPLARTTLIEACQRLARAWG</sequence>
<dbReference type="InterPro" id="IPR015424">
    <property type="entry name" value="PyrdxlP-dep_Trfase"/>
</dbReference>
<dbReference type="InterPro" id="IPR051446">
    <property type="entry name" value="HTH_trans_reg/aminotransferase"/>
</dbReference>
<keyword evidence="5" id="KW-0804">Transcription</keyword>
<feature type="domain" description="HTH gntR-type" evidence="6">
    <location>
        <begin position="17"/>
        <end position="85"/>
    </location>
</feature>
<dbReference type="InterPro" id="IPR004839">
    <property type="entry name" value="Aminotransferase_I/II_large"/>
</dbReference>
<dbReference type="InterPro" id="IPR036390">
    <property type="entry name" value="WH_DNA-bd_sf"/>
</dbReference>
<dbReference type="PANTHER" id="PTHR46577:SF1">
    <property type="entry name" value="HTH-TYPE TRANSCRIPTIONAL REGULATORY PROTEIN GABR"/>
    <property type="match status" value="1"/>
</dbReference>
<dbReference type="GO" id="GO:0003677">
    <property type="term" value="F:DNA binding"/>
    <property type="evidence" value="ECO:0007669"/>
    <property type="project" value="UniProtKB-KW"/>
</dbReference>
<evidence type="ECO:0000313" key="8">
    <source>
        <dbReference type="Proteomes" id="UP000219439"/>
    </source>
</evidence>
<dbReference type="Gene3D" id="3.40.640.10">
    <property type="entry name" value="Type I PLP-dependent aspartate aminotransferase-like (Major domain)"/>
    <property type="match status" value="1"/>
</dbReference>
<dbReference type="RefSeq" id="WP_170955878.1">
    <property type="nucleotide sequence ID" value="NZ_OBEL01000001.1"/>
</dbReference>
<keyword evidence="3" id="KW-0805">Transcription regulation</keyword>